<evidence type="ECO:0000313" key="1">
    <source>
        <dbReference type="EMBL" id="AAP95523.1"/>
    </source>
</evidence>
<gene>
    <name evidence="1" type="ordered locus">HD_0592</name>
</gene>
<reference evidence="2" key="1">
    <citation type="submission" date="2003-06" db="EMBL/GenBank/DDBJ databases">
        <title>The complete genome sequence of Haemophilus ducreyi.</title>
        <authorList>
            <person name="Munson R.S. Jr."/>
            <person name="Ray W.C."/>
            <person name="Mahairas G."/>
            <person name="Sabo P."/>
            <person name="Mungur R."/>
            <person name="Johnson L."/>
            <person name="Nguyen D."/>
            <person name="Wang J."/>
            <person name="Forst C."/>
            <person name="Hood L."/>
        </authorList>
    </citation>
    <scope>NUCLEOTIDE SEQUENCE [LARGE SCALE GENOMIC DNA]</scope>
    <source>
        <strain evidence="2">35000HP / ATCC 700724</strain>
    </source>
</reference>
<dbReference type="EMBL" id="AE017143">
    <property type="protein sequence ID" value="AAP95523.1"/>
    <property type="molecule type" value="Genomic_DNA"/>
</dbReference>
<evidence type="ECO:0000313" key="2">
    <source>
        <dbReference type="Proteomes" id="UP000001022"/>
    </source>
</evidence>
<dbReference type="Proteomes" id="UP000001022">
    <property type="component" value="Chromosome"/>
</dbReference>
<dbReference type="AlphaFoldDB" id="Q7VNF6"/>
<dbReference type="STRING" id="233412.HD_0592"/>
<dbReference type="KEGG" id="hdu:HD_0592"/>
<proteinExistence type="predicted"/>
<keyword evidence="2" id="KW-1185">Reference proteome</keyword>
<name>Q7VNF6_HAEDU</name>
<sequence length="46" mass="5346">MNQDYCQLCQTNFKINNQQSKNHLSSMVIKLLQNCVSLLEKQRACS</sequence>
<protein>
    <submittedName>
        <fullName evidence="1">Uncharacterized protein</fullName>
    </submittedName>
</protein>
<dbReference type="HOGENOM" id="CLU_3184313_0_0_6"/>
<organism evidence="1 2">
    <name type="scientific">Haemophilus ducreyi (strain 35000HP / ATCC 700724)</name>
    <dbReference type="NCBI Taxonomy" id="233412"/>
    <lineage>
        <taxon>Bacteria</taxon>
        <taxon>Pseudomonadati</taxon>
        <taxon>Pseudomonadota</taxon>
        <taxon>Gammaproteobacteria</taxon>
        <taxon>Pasteurellales</taxon>
        <taxon>Pasteurellaceae</taxon>
        <taxon>Haemophilus</taxon>
    </lineage>
</organism>
<accession>Q7VNF6</accession>